<evidence type="ECO:0000256" key="5">
    <source>
        <dbReference type="ARBA" id="ARBA00023065"/>
    </source>
</evidence>
<reference evidence="11 12" key="1">
    <citation type="submission" date="2019-12" db="EMBL/GenBank/DDBJ databases">
        <authorList>
            <person name="Sun J.-Q."/>
        </authorList>
    </citation>
    <scope>NUCLEOTIDE SEQUENCE [LARGE SCALE GENOMIC DNA]</scope>
    <source>
        <strain evidence="11 12">JCM 17928</strain>
    </source>
</reference>
<protein>
    <submittedName>
        <fullName evidence="11">Chloride channel protein</fullName>
    </submittedName>
</protein>
<evidence type="ECO:0000256" key="7">
    <source>
        <dbReference type="ARBA" id="ARBA00023173"/>
    </source>
</evidence>
<sequence length="424" mass="46594">MKNIKRYYKGAVWLKLIVTSLLVGFLSCTLSISLKHITEHFEDNLLERIVPNKLYLLIFPLIGFTVIYFLRHYLFKGKENKGIKEVFDSVESGKNLPSYKIPSHFVNGLITVGFGGSTGIEVSTVVSTAAIGNIAYKKERFLKKYKTELICAGVAAGITALFSSPLAGLLFAYEVISRRLSKSFIIATVLSVSVAYGLLLVLDEPPLFHVTINFWKWTAIPYFIVLGIIAGLNSVYLTKCVLLIKKQFFKLQKQSHRIILGAFMLSLILLFLPQLYGDGYHAIKENLETANTLSLTLPITAVIIAIIIIKPIITSVTLGAGGDGGVFAPSIFIGAFLGLLVALLVNTFFNAAVIPLNFMIVGMAAMLSASIHAPLTSLFLVCGVIGDYTLFVPLLIVCYIAKITSKRICSYNVYTYKEKLIHAG</sequence>
<feature type="transmembrane region" description="Helical" evidence="10">
    <location>
        <begin position="325"/>
        <end position="345"/>
    </location>
</feature>
<dbReference type="EMBL" id="WOWP01000053">
    <property type="protein sequence ID" value="MUV04703.1"/>
    <property type="molecule type" value="Genomic_DNA"/>
</dbReference>
<feature type="transmembrane region" description="Helical" evidence="10">
    <location>
        <begin position="352"/>
        <end position="372"/>
    </location>
</feature>
<dbReference type="GO" id="GO:0034707">
    <property type="term" value="C:chloride channel complex"/>
    <property type="evidence" value="ECO:0007669"/>
    <property type="project" value="UniProtKB-KW"/>
</dbReference>
<dbReference type="Pfam" id="PF00654">
    <property type="entry name" value="Voltage_CLC"/>
    <property type="match status" value="1"/>
</dbReference>
<feature type="transmembrane region" description="Helical" evidence="10">
    <location>
        <begin position="54"/>
        <end position="74"/>
    </location>
</feature>
<comment type="subcellular location">
    <subcellularLocation>
        <location evidence="1">Membrane</location>
        <topology evidence="1">Multi-pass membrane protein</topology>
    </subcellularLocation>
</comment>
<dbReference type="InterPro" id="IPR001807">
    <property type="entry name" value="ClC"/>
</dbReference>
<feature type="transmembrane region" description="Helical" evidence="10">
    <location>
        <begin position="12"/>
        <end position="34"/>
    </location>
</feature>
<keyword evidence="3 10" id="KW-0812">Transmembrane</keyword>
<dbReference type="PANTHER" id="PTHR43427:SF6">
    <property type="entry name" value="CHLORIDE CHANNEL PROTEIN CLC-E"/>
    <property type="match status" value="1"/>
</dbReference>
<dbReference type="OrthoDB" id="9812438at2"/>
<evidence type="ECO:0000256" key="3">
    <source>
        <dbReference type="ARBA" id="ARBA00022692"/>
    </source>
</evidence>
<dbReference type="InterPro" id="IPR014743">
    <property type="entry name" value="Cl-channel_core"/>
</dbReference>
<gene>
    <name evidence="11" type="ORF">GN157_13380</name>
</gene>
<evidence type="ECO:0000256" key="2">
    <source>
        <dbReference type="ARBA" id="ARBA00022448"/>
    </source>
</evidence>
<dbReference type="AlphaFoldDB" id="A0A6N8HG72"/>
<dbReference type="CDD" id="cd00400">
    <property type="entry name" value="Voltage_gated_ClC"/>
    <property type="match status" value="1"/>
</dbReference>
<proteinExistence type="predicted"/>
<accession>A0A6N8HG72</accession>
<keyword evidence="8" id="KW-0868">Chloride</keyword>
<keyword evidence="5" id="KW-0406">Ion transport</keyword>
<dbReference type="PANTHER" id="PTHR43427">
    <property type="entry name" value="CHLORIDE CHANNEL PROTEIN CLC-E"/>
    <property type="match status" value="1"/>
</dbReference>
<feature type="transmembrane region" description="Helical" evidence="10">
    <location>
        <begin position="289"/>
        <end position="313"/>
    </location>
</feature>
<name>A0A6N8HG72_9FLAO</name>
<feature type="transmembrane region" description="Helical" evidence="10">
    <location>
        <begin position="214"/>
        <end position="238"/>
    </location>
</feature>
<feature type="transmembrane region" description="Helical" evidence="10">
    <location>
        <begin position="378"/>
        <end position="401"/>
    </location>
</feature>
<evidence type="ECO:0000256" key="4">
    <source>
        <dbReference type="ARBA" id="ARBA00022989"/>
    </source>
</evidence>
<dbReference type="GO" id="GO:0005254">
    <property type="term" value="F:chloride channel activity"/>
    <property type="evidence" value="ECO:0007669"/>
    <property type="project" value="UniProtKB-KW"/>
</dbReference>
<keyword evidence="6 10" id="KW-0472">Membrane</keyword>
<keyword evidence="2" id="KW-0813">Transport</keyword>
<evidence type="ECO:0000256" key="6">
    <source>
        <dbReference type="ARBA" id="ARBA00023136"/>
    </source>
</evidence>
<feature type="transmembrane region" description="Helical" evidence="10">
    <location>
        <begin position="258"/>
        <end position="277"/>
    </location>
</feature>
<dbReference type="SUPFAM" id="SSF81340">
    <property type="entry name" value="Clc chloride channel"/>
    <property type="match status" value="1"/>
</dbReference>
<keyword evidence="7" id="KW-0869">Chloride channel</keyword>
<dbReference type="Proteomes" id="UP000433945">
    <property type="component" value="Unassembled WGS sequence"/>
</dbReference>
<dbReference type="InterPro" id="IPR050368">
    <property type="entry name" value="ClC-type_chloride_channel"/>
</dbReference>
<organism evidence="11 12">
    <name type="scientific">Flavobacterium rakeshii</name>
    <dbReference type="NCBI Taxonomy" id="1038845"/>
    <lineage>
        <taxon>Bacteria</taxon>
        <taxon>Pseudomonadati</taxon>
        <taxon>Bacteroidota</taxon>
        <taxon>Flavobacteriia</taxon>
        <taxon>Flavobacteriales</taxon>
        <taxon>Flavobacteriaceae</taxon>
        <taxon>Flavobacterium</taxon>
    </lineage>
</organism>
<evidence type="ECO:0000256" key="9">
    <source>
        <dbReference type="ARBA" id="ARBA00023303"/>
    </source>
</evidence>
<feature type="transmembrane region" description="Helical" evidence="10">
    <location>
        <begin position="149"/>
        <end position="172"/>
    </location>
</feature>
<evidence type="ECO:0000313" key="11">
    <source>
        <dbReference type="EMBL" id="MUV04703.1"/>
    </source>
</evidence>
<evidence type="ECO:0000313" key="12">
    <source>
        <dbReference type="Proteomes" id="UP000433945"/>
    </source>
</evidence>
<dbReference type="PROSITE" id="PS51257">
    <property type="entry name" value="PROKAR_LIPOPROTEIN"/>
    <property type="match status" value="1"/>
</dbReference>
<feature type="transmembrane region" description="Helical" evidence="10">
    <location>
        <begin position="184"/>
        <end position="202"/>
    </location>
</feature>
<comment type="caution">
    <text evidence="11">The sequence shown here is derived from an EMBL/GenBank/DDBJ whole genome shotgun (WGS) entry which is preliminary data.</text>
</comment>
<keyword evidence="4 10" id="KW-1133">Transmembrane helix</keyword>
<dbReference type="Gene3D" id="1.10.3080.10">
    <property type="entry name" value="Clc chloride channel"/>
    <property type="match status" value="1"/>
</dbReference>
<evidence type="ECO:0000256" key="1">
    <source>
        <dbReference type="ARBA" id="ARBA00004141"/>
    </source>
</evidence>
<keyword evidence="12" id="KW-1185">Reference proteome</keyword>
<keyword evidence="9" id="KW-0407">Ion channel</keyword>
<dbReference type="RefSeq" id="WP_157484021.1">
    <property type="nucleotide sequence ID" value="NZ_WOWP01000053.1"/>
</dbReference>
<evidence type="ECO:0000256" key="10">
    <source>
        <dbReference type="SAM" id="Phobius"/>
    </source>
</evidence>
<dbReference type="PRINTS" id="PR00762">
    <property type="entry name" value="CLCHANNEL"/>
</dbReference>
<evidence type="ECO:0000256" key="8">
    <source>
        <dbReference type="ARBA" id="ARBA00023214"/>
    </source>
</evidence>